<proteinExistence type="predicted"/>
<accession>A0ABT4VVR0</accession>
<dbReference type="PANTHER" id="PTHR43048">
    <property type="entry name" value="METHYLMALONYL-COA EPIMERASE"/>
    <property type="match status" value="1"/>
</dbReference>
<dbReference type="Gene3D" id="3.10.180.10">
    <property type="entry name" value="2,3-Dihydroxybiphenyl 1,2-Dioxygenase, domain 1"/>
    <property type="match status" value="1"/>
</dbReference>
<dbReference type="InterPro" id="IPR051785">
    <property type="entry name" value="MMCE/EMCE_epimerase"/>
</dbReference>
<dbReference type="InterPro" id="IPR029068">
    <property type="entry name" value="Glyas_Bleomycin-R_OHBP_Dase"/>
</dbReference>
<name>A0ABT4VVR0_9HYPH</name>
<dbReference type="PANTHER" id="PTHR43048:SF5">
    <property type="entry name" value="BLR5325 PROTEIN"/>
    <property type="match status" value="1"/>
</dbReference>
<protein>
    <submittedName>
        <fullName evidence="3">VOC family protein</fullName>
    </submittedName>
</protein>
<dbReference type="RefSeq" id="WP_271092687.1">
    <property type="nucleotide sequence ID" value="NZ_JAPJZH010000033.1"/>
</dbReference>
<evidence type="ECO:0000313" key="4">
    <source>
        <dbReference type="Proteomes" id="UP001148313"/>
    </source>
</evidence>
<evidence type="ECO:0000259" key="2">
    <source>
        <dbReference type="PROSITE" id="PS51819"/>
    </source>
</evidence>
<dbReference type="InterPro" id="IPR037523">
    <property type="entry name" value="VOC_core"/>
</dbReference>
<dbReference type="PROSITE" id="PS51819">
    <property type="entry name" value="VOC"/>
    <property type="match status" value="1"/>
</dbReference>
<dbReference type="Pfam" id="PF00903">
    <property type="entry name" value="Glyoxalase"/>
    <property type="match status" value="1"/>
</dbReference>
<sequence>MLKNPDHVTVVVTELEPSRAFFELLGFEAEIEKVISGDVFDEYMGVDDVEADHVTMVLKGADPRFEIQLLHYRRPTVTSDPDIRNLARPGYNHLCFAVENIEAEVERLRQADVTFRSELMNFNKRKLIFLEGPEGITIEFAESD</sequence>
<organism evidence="3 4">
    <name type="scientific">Hoeflea poritis</name>
    <dbReference type="NCBI Taxonomy" id="2993659"/>
    <lineage>
        <taxon>Bacteria</taxon>
        <taxon>Pseudomonadati</taxon>
        <taxon>Pseudomonadota</taxon>
        <taxon>Alphaproteobacteria</taxon>
        <taxon>Hyphomicrobiales</taxon>
        <taxon>Rhizobiaceae</taxon>
        <taxon>Hoeflea</taxon>
    </lineage>
</organism>
<reference evidence="3" key="1">
    <citation type="submission" date="2022-11" db="EMBL/GenBank/DDBJ databases">
        <title>Hoeflea poritis sp. nov., isolated from scleractinian coral Porites lutea.</title>
        <authorList>
            <person name="Zhang G."/>
            <person name="Wei Q."/>
            <person name="Cai L."/>
        </authorList>
    </citation>
    <scope>NUCLEOTIDE SEQUENCE</scope>
    <source>
        <strain evidence="3">E7-10</strain>
    </source>
</reference>
<dbReference type="InterPro" id="IPR004360">
    <property type="entry name" value="Glyas_Fos-R_dOase_dom"/>
</dbReference>
<feature type="domain" description="VOC" evidence="2">
    <location>
        <begin position="4"/>
        <end position="143"/>
    </location>
</feature>
<dbReference type="EMBL" id="JAPJZH010000033">
    <property type="protein sequence ID" value="MDA4848807.1"/>
    <property type="molecule type" value="Genomic_DNA"/>
</dbReference>
<comment type="caution">
    <text evidence="3">The sequence shown here is derived from an EMBL/GenBank/DDBJ whole genome shotgun (WGS) entry which is preliminary data.</text>
</comment>
<keyword evidence="4" id="KW-1185">Reference proteome</keyword>
<evidence type="ECO:0000313" key="3">
    <source>
        <dbReference type="EMBL" id="MDA4848807.1"/>
    </source>
</evidence>
<dbReference type="SUPFAM" id="SSF54593">
    <property type="entry name" value="Glyoxalase/Bleomycin resistance protein/Dihydroxybiphenyl dioxygenase"/>
    <property type="match status" value="1"/>
</dbReference>
<gene>
    <name evidence="3" type="ORF">OOZ53_25880</name>
</gene>
<keyword evidence="1" id="KW-0479">Metal-binding</keyword>
<dbReference type="Proteomes" id="UP001148313">
    <property type="component" value="Unassembled WGS sequence"/>
</dbReference>
<evidence type="ECO:0000256" key="1">
    <source>
        <dbReference type="ARBA" id="ARBA00022723"/>
    </source>
</evidence>